<sequence length="235" mass="26556">MNFKGAPDPPETIVPYLREALLKWGRENLRDFPWRRTRDPYRVLLSEMLLQRTRAAQAVPVYEELIRRYPSVFELSRAEPDGLERILAPLGLRWRIPLIREMAGQVVERHGGRIPADRKQLLSLPGVGDYAASAVLSFAFNFPEPVLDANTVRLTGRLFGIEVTESSRRSRGLRELVAGLVDREHPRLFNYAFLDVASTICRPGKPVCGACPVAEICYHYAEAKKRDSGREAAGD</sequence>
<comment type="similarity">
    <text evidence="3">Belongs to the Nth/MutY family.</text>
</comment>
<dbReference type="EC" id="3.2.2.31" evidence="4"/>
<gene>
    <name evidence="14" type="ORF">HSCHL_1390</name>
</gene>
<feature type="domain" description="HhH-GPD" evidence="13">
    <location>
        <begin position="49"/>
        <end position="199"/>
    </location>
</feature>
<dbReference type="Proteomes" id="UP000244180">
    <property type="component" value="Unassembled WGS sequence"/>
</dbReference>
<dbReference type="PROSITE" id="PS01155">
    <property type="entry name" value="ENDONUCLEASE_III_2"/>
    <property type="match status" value="1"/>
</dbReference>
<evidence type="ECO:0000256" key="2">
    <source>
        <dbReference type="ARBA" id="ARBA00001966"/>
    </source>
</evidence>
<evidence type="ECO:0000256" key="7">
    <source>
        <dbReference type="ARBA" id="ARBA00022763"/>
    </source>
</evidence>
<dbReference type="GO" id="GO:0035485">
    <property type="term" value="F:adenine/guanine mispair binding"/>
    <property type="evidence" value="ECO:0007669"/>
    <property type="project" value="TreeGrafter"/>
</dbReference>
<dbReference type="CDD" id="cd00056">
    <property type="entry name" value="ENDO3c"/>
    <property type="match status" value="1"/>
</dbReference>
<dbReference type="InterPro" id="IPR023170">
    <property type="entry name" value="HhH_base_excis_C"/>
</dbReference>
<dbReference type="GO" id="GO:0051536">
    <property type="term" value="F:iron-sulfur cluster binding"/>
    <property type="evidence" value="ECO:0007669"/>
    <property type="project" value="UniProtKB-KW"/>
</dbReference>
<evidence type="ECO:0000313" key="15">
    <source>
        <dbReference type="Proteomes" id="UP000244180"/>
    </source>
</evidence>
<evidence type="ECO:0000256" key="8">
    <source>
        <dbReference type="ARBA" id="ARBA00022801"/>
    </source>
</evidence>
<dbReference type="InterPro" id="IPR044298">
    <property type="entry name" value="MIG/MutY"/>
</dbReference>
<evidence type="ECO:0000313" key="14">
    <source>
        <dbReference type="EMBL" id="PTQ51173.1"/>
    </source>
</evidence>
<protein>
    <recommendedName>
        <fullName evidence="5">Adenine DNA glycosylase</fullName>
        <ecNumber evidence="4">3.2.2.31</ecNumber>
    </recommendedName>
</protein>
<dbReference type="PANTHER" id="PTHR42944">
    <property type="entry name" value="ADENINE DNA GLYCOSYLASE"/>
    <property type="match status" value="1"/>
</dbReference>
<dbReference type="GO" id="GO:0006284">
    <property type="term" value="P:base-excision repair"/>
    <property type="evidence" value="ECO:0007669"/>
    <property type="project" value="InterPro"/>
</dbReference>
<evidence type="ECO:0000256" key="5">
    <source>
        <dbReference type="ARBA" id="ARBA00022023"/>
    </source>
</evidence>
<dbReference type="GO" id="GO:0006298">
    <property type="term" value="P:mismatch repair"/>
    <property type="evidence" value="ECO:0007669"/>
    <property type="project" value="TreeGrafter"/>
</dbReference>
<proteinExistence type="inferred from homology"/>
<dbReference type="GO" id="GO:0032357">
    <property type="term" value="F:oxidized purine DNA binding"/>
    <property type="evidence" value="ECO:0007669"/>
    <property type="project" value="TreeGrafter"/>
</dbReference>
<evidence type="ECO:0000256" key="6">
    <source>
        <dbReference type="ARBA" id="ARBA00022723"/>
    </source>
</evidence>
<dbReference type="GO" id="GO:0034039">
    <property type="term" value="F:8-oxo-7,8-dihydroguanine DNA N-glycosylase activity"/>
    <property type="evidence" value="ECO:0007669"/>
    <property type="project" value="TreeGrafter"/>
</dbReference>
<dbReference type="Gene3D" id="1.10.340.30">
    <property type="entry name" value="Hypothetical protein, domain 2"/>
    <property type="match status" value="1"/>
</dbReference>
<keyword evidence="11" id="KW-0234">DNA repair</keyword>
<dbReference type="InterPro" id="IPR000445">
    <property type="entry name" value="HhH_motif"/>
</dbReference>
<keyword evidence="8" id="KW-0378">Hydrolase</keyword>
<keyword evidence="10" id="KW-0411">Iron-sulfur</keyword>
<evidence type="ECO:0000256" key="4">
    <source>
        <dbReference type="ARBA" id="ARBA00012045"/>
    </source>
</evidence>
<keyword evidence="12" id="KW-0326">Glycosidase</keyword>
<evidence type="ECO:0000259" key="13">
    <source>
        <dbReference type="SMART" id="SM00478"/>
    </source>
</evidence>
<reference evidence="14 15" key="1">
    <citation type="submission" date="2017-08" db="EMBL/GenBank/DDBJ databases">
        <title>Burning lignite coal seam in the remote Altai Mountains harbors a hydrogen-driven thermophilic microbial community.</title>
        <authorList>
            <person name="Kadnikov V.V."/>
            <person name="Mardanov A.V."/>
            <person name="Ivasenko D."/>
            <person name="Beletsky A.V."/>
            <person name="Karnachuk O.V."/>
            <person name="Ravin N.V."/>
        </authorList>
    </citation>
    <scope>NUCLEOTIDE SEQUENCE [LARGE SCALE GENOMIC DNA]</scope>
    <source>
        <strain evidence="14">AL33</strain>
    </source>
</reference>
<comment type="cofactor">
    <cofactor evidence="2">
        <name>[4Fe-4S] cluster</name>
        <dbReference type="ChEBI" id="CHEBI:49883"/>
    </cofactor>
</comment>
<evidence type="ECO:0000256" key="12">
    <source>
        <dbReference type="ARBA" id="ARBA00023295"/>
    </source>
</evidence>
<dbReference type="GO" id="GO:0046872">
    <property type="term" value="F:metal ion binding"/>
    <property type="evidence" value="ECO:0007669"/>
    <property type="project" value="UniProtKB-KW"/>
</dbReference>
<dbReference type="InterPro" id="IPR004036">
    <property type="entry name" value="Endonuclease-III-like_CS2"/>
</dbReference>
<dbReference type="RefSeq" id="WP_273000701.1">
    <property type="nucleotide sequence ID" value="NZ_PEBV01000049.1"/>
</dbReference>
<keyword evidence="6" id="KW-0479">Metal-binding</keyword>
<organism evidence="14 15">
    <name type="scientific">Hydrogenibacillus schlegelii</name>
    <name type="common">Bacillus schlegelii</name>
    <dbReference type="NCBI Taxonomy" id="1484"/>
    <lineage>
        <taxon>Bacteria</taxon>
        <taxon>Bacillati</taxon>
        <taxon>Bacillota</taxon>
        <taxon>Bacilli</taxon>
        <taxon>Bacillales</taxon>
        <taxon>Bacillales Family X. Incertae Sedis</taxon>
        <taxon>Hydrogenibacillus</taxon>
    </lineage>
</organism>
<evidence type="ECO:0000256" key="11">
    <source>
        <dbReference type="ARBA" id="ARBA00023204"/>
    </source>
</evidence>
<dbReference type="AlphaFoldDB" id="A0A2T5G4T1"/>
<comment type="caution">
    <text evidence="14">The sequence shown here is derived from an EMBL/GenBank/DDBJ whole genome shotgun (WGS) entry which is preliminary data.</text>
</comment>
<evidence type="ECO:0000256" key="3">
    <source>
        <dbReference type="ARBA" id="ARBA00008343"/>
    </source>
</evidence>
<comment type="catalytic activity">
    <reaction evidence="1">
        <text>Hydrolyzes free adenine bases from 7,8-dihydro-8-oxoguanine:adenine mismatched double-stranded DNA, leaving an apurinic site.</text>
        <dbReference type="EC" id="3.2.2.31"/>
    </reaction>
</comment>
<dbReference type="GO" id="GO:0000701">
    <property type="term" value="F:purine-specific mismatch base pair DNA N-glycosylase activity"/>
    <property type="evidence" value="ECO:0007669"/>
    <property type="project" value="UniProtKB-EC"/>
</dbReference>
<evidence type="ECO:0000256" key="10">
    <source>
        <dbReference type="ARBA" id="ARBA00023014"/>
    </source>
</evidence>
<dbReference type="InterPro" id="IPR003265">
    <property type="entry name" value="HhH-GPD_domain"/>
</dbReference>
<name>A0A2T5G4T1_HYDSH</name>
<keyword evidence="9" id="KW-0408">Iron</keyword>
<accession>A0A2T5G4T1</accession>
<dbReference type="Pfam" id="PF00730">
    <property type="entry name" value="HhH-GPD"/>
    <property type="match status" value="1"/>
</dbReference>
<dbReference type="Gene3D" id="1.10.1670.10">
    <property type="entry name" value="Helix-hairpin-Helix base-excision DNA repair enzymes (C-terminal)"/>
    <property type="match status" value="1"/>
</dbReference>
<dbReference type="PANTHER" id="PTHR42944:SF1">
    <property type="entry name" value="ADENINE DNA GLYCOSYLASE"/>
    <property type="match status" value="1"/>
</dbReference>
<dbReference type="SMART" id="SM00478">
    <property type="entry name" value="ENDO3c"/>
    <property type="match status" value="1"/>
</dbReference>
<dbReference type="InterPro" id="IPR011257">
    <property type="entry name" value="DNA_glycosylase"/>
</dbReference>
<dbReference type="Pfam" id="PF00633">
    <property type="entry name" value="HHH"/>
    <property type="match status" value="1"/>
</dbReference>
<dbReference type="EMBL" id="PEBV01000049">
    <property type="protein sequence ID" value="PTQ51173.1"/>
    <property type="molecule type" value="Genomic_DNA"/>
</dbReference>
<evidence type="ECO:0000256" key="9">
    <source>
        <dbReference type="ARBA" id="ARBA00023004"/>
    </source>
</evidence>
<keyword evidence="7" id="KW-0227">DNA damage</keyword>
<dbReference type="SUPFAM" id="SSF48150">
    <property type="entry name" value="DNA-glycosylase"/>
    <property type="match status" value="1"/>
</dbReference>
<evidence type="ECO:0000256" key="1">
    <source>
        <dbReference type="ARBA" id="ARBA00000843"/>
    </source>
</evidence>